<dbReference type="RefSeq" id="XP_018609553.1">
    <property type="nucleotide sequence ID" value="XM_018754037.2"/>
</dbReference>
<dbReference type="Proteomes" id="UP000694397">
    <property type="component" value="Chromosome 9"/>
</dbReference>
<dbReference type="InterPro" id="IPR036047">
    <property type="entry name" value="F-box-like_dom_sf"/>
</dbReference>
<dbReference type="AlphaFoldDB" id="A0A8C9RHR0"/>
<dbReference type="SUPFAM" id="SSF81383">
    <property type="entry name" value="F-box domain"/>
    <property type="match status" value="1"/>
</dbReference>
<dbReference type="PANTHER" id="PTHR46731:SF1">
    <property type="entry name" value="F-BOX ONLY PROTEIN 15"/>
    <property type="match status" value="1"/>
</dbReference>
<feature type="region of interest" description="Disordered" evidence="1">
    <location>
        <begin position="21"/>
        <end position="56"/>
    </location>
</feature>
<evidence type="ECO:0000256" key="1">
    <source>
        <dbReference type="SAM" id="MobiDB-lite"/>
    </source>
</evidence>
<evidence type="ECO:0000313" key="4">
    <source>
        <dbReference type="Proteomes" id="UP000694397"/>
    </source>
</evidence>
<sequence>MATGHAQHVWGVKAVTCACSSRPQRHPSSQCVKARNTERRDPWRKTSQRRSFSTSTLSCRTDARSAENWFERMPTEILRKILAYLDAASIFCIGHVSKKFSELANDNALWYRMYAREFQGKGFRSKRMNTVVEGMNFTSIQEKPTGYWKKLYFRKLSGYDESKWKRQLKDISPYTGLPILTEQVLRSLHVKWEITITEKGGKESSLQQSRAYFSGSSVTVCWSSGSLPILYSVSSLKLHGVMRAPLGCSGVSKPGWRSLMAEFSGESIQKSARFLGSDNFIKLLYLDPGCVIGIWQDQWSMAFIMVNLHFQQLVERSLLGSSLCPYALPEKKAVFDDVDPEYGLHGYTLHILLHNTVENIMSGRFSQLRCKKDEIQKGFIKLTAISREKLSQHSPLSGKFHLPWRSEFLNGSVENTFMMSLTLLDDAQTPFWCVSSPVSMTVCRPEWVSYDYDGDHYYTRYQDAEGKVKMNFVWLKEHNQFFIINLAVYLTTAKVNNHFRRSY</sequence>
<evidence type="ECO:0000259" key="2">
    <source>
        <dbReference type="PROSITE" id="PS50181"/>
    </source>
</evidence>
<feature type="compositionally biased region" description="Polar residues" evidence="1">
    <location>
        <begin position="21"/>
        <end position="31"/>
    </location>
</feature>
<reference evidence="3" key="2">
    <citation type="submission" date="2025-08" db="UniProtKB">
        <authorList>
            <consortium name="Ensembl"/>
        </authorList>
    </citation>
    <scope>IDENTIFICATION</scope>
</reference>
<dbReference type="CTD" id="201456"/>
<protein>
    <submittedName>
        <fullName evidence="3">Zgc:161973</fullName>
    </submittedName>
</protein>
<accession>A0A8C9RHR0</accession>
<dbReference type="PANTHER" id="PTHR46731">
    <property type="entry name" value="F-BOX ONLY PROTEIN 15"/>
    <property type="match status" value="1"/>
</dbReference>
<dbReference type="PROSITE" id="PS50181">
    <property type="entry name" value="FBOX"/>
    <property type="match status" value="1"/>
</dbReference>
<organism evidence="3 4">
    <name type="scientific">Scleropages formosus</name>
    <name type="common">Asian bonytongue</name>
    <name type="synonym">Osteoglossum formosum</name>
    <dbReference type="NCBI Taxonomy" id="113540"/>
    <lineage>
        <taxon>Eukaryota</taxon>
        <taxon>Metazoa</taxon>
        <taxon>Chordata</taxon>
        <taxon>Craniata</taxon>
        <taxon>Vertebrata</taxon>
        <taxon>Euteleostomi</taxon>
        <taxon>Actinopterygii</taxon>
        <taxon>Neopterygii</taxon>
        <taxon>Teleostei</taxon>
        <taxon>Osteoglossocephala</taxon>
        <taxon>Osteoglossomorpha</taxon>
        <taxon>Osteoglossiformes</taxon>
        <taxon>Osteoglossidae</taxon>
        <taxon>Scleropages</taxon>
    </lineage>
</organism>
<feature type="compositionally biased region" description="Basic and acidic residues" evidence="1">
    <location>
        <begin position="35"/>
        <end position="44"/>
    </location>
</feature>
<dbReference type="Pfam" id="PF12937">
    <property type="entry name" value="F-box-like"/>
    <property type="match status" value="1"/>
</dbReference>
<dbReference type="CDD" id="cd22093">
    <property type="entry name" value="F-box_FBXO15"/>
    <property type="match status" value="1"/>
</dbReference>
<proteinExistence type="predicted"/>
<keyword evidence="4" id="KW-1185">Reference proteome</keyword>
<dbReference type="GeneID" id="108935448"/>
<dbReference type="Gene3D" id="1.20.1280.50">
    <property type="match status" value="1"/>
</dbReference>
<dbReference type="SMART" id="SM00256">
    <property type="entry name" value="FBOX"/>
    <property type="match status" value="1"/>
</dbReference>
<dbReference type="OrthoDB" id="3219396at2759"/>
<evidence type="ECO:0000313" key="3">
    <source>
        <dbReference type="Ensembl" id="ENSSFOP00015019278.1"/>
    </source>
</evidence>
<feature type="domain" description="F-box" evidence="2">
    <location>
        <begin position="67"/>
        <end position="113"/>
    </location>
</feature>
<dbReference type="KEGG" id="sfm:108935448"/>
<dbReference type="GO" id="GO:0019005">
    <property type="term" value="C:SCF ubiquitin ligase complex"/>
    <property type="evidence" value="ECO:0007669"/>
    <property type="project" value="TreeGrafter"/>
</dbReference>
<dbReference type="RefSeq" id="XP_029110851.1">
    <property type="nucleotide sequence ID" value="XM_029255018.1"/>
</dbReference>
<dbReference type="InterPro" id="IPR001810">
    <property type="entry name" value="F-box_dom"/>
</dbReference>
<dbReference type="Ensembl" id="ENSSFOT00015019502.2">
    <property type="protein sequence ID" value="ENSSFOP00015019278.1"/>
    <property type="gene ID" value="ENSSFOG00015012415.2"/>
</dbReference>
<dbReference type="GeneTree" id="ENSGT00390000017498"/>
<reference evidence="3" key="3">
    <citation type="submission" date="2025-09" db="UniProtKB">
        <authorList>
            <consortium name="Ensembl"/>
        </authorList>
    </citation>
    <scope>IDENTIFICATION</scope>
</reference>
<name>A0A8C9RHR0_SCLFO</name>
<reference evidence="3 4" key="1">
    <citation type="submission" date="2019-04" db="EMBL/GenBank/DDBJ databases">
        <authorList>
            <consortium name="Wellcome Sanger Institute Data Sharing"/>
        </authorList>
    </citation>
    <scope>NUCLEOTIDE SEQUENCE [LARGE SCALE GENOMIC DNA]</scope>
</reference>
<gene>
    <name evidence="3" type="primary">fbxo15</name>
</gene>